<organism evidence="8 9">
    <name type="scientific">Batrachochytrium salamandrivorans</name>
    <dbReference type="NCBI Taxonomy" id="1357716"/>
    <lineage>
        <taxon>Eukaryota</taxon>
        <taxon>Fungi</taxon>
        <taxon>Fungi incertae sedis</taxon>
        <taxon>Chytridiomycota</taxon>
        <taxon>Chytridiomycota incertae sedis</taxon>
        <taxon>Chytridiomycetes</taxon>
        <taxon>Rhizophydiales</taxon>
        <taxon>Rhizophydiales incertae sedis</taxon>
        <taxon>Batrachochytrium</taxon>
    </lineage>
</organism>
<evidence type="ECO:0008006" key="10">
    <source>
        <dbReference type="Google" id="ProtNLM"/>
    </source>
</evidence>
<evidence type="ECO:0000256" key="6">
    <source>
        <dbReference type="PIRNR" id="PIRNR015840"/>
    </source>
</evidence>
<keyword evidence="5 6" id="KW-0472">Membrane</keyword>
<dbReference type="PIRSF" id="PIRSF015840">
    <property type="entry name" value="DUF284_TM_euk"/>
    <property type="match status" value="1"/>
</dbReference>
<proteinExistence type="inferred from homology"/>
<keyword evidence="9" id="KW-1185">Reference proteome</keyword>
<evidence type="ECO:0000313" key="8">
    <source>
        <dbReference type="EMBL" id="KAH6592492.1"/>
    </source>
</evidence>
<dbReference type="InterPro" id="IPR005045">
    <property type="entry name" value="CDC50/LEM3_fam"/>
</dbReference>
<accession>A0ABQ8F5A5</accession>
<dbReference type="PANTHER" id="PTHR10926:SF0">
    <property type="entry name" value="CDC50, ISOFORM A"/>
    <property type="match status" value="1"/>
</dbReference>
<dbReference type="Proteomes" id="UP001648503">
    <property type="component" value="Unassembled WGS sequence"/>
</dbReference>
<protein>
    <recommendedName>
        <fullName evidence="10">Lem3/Cdc50</fullName>
    </recommendedName>
</protein>
<dbReference type="Pfam" id="PF03381">
    <property type="entry name" value="CDC50"/>
    <property type="match status" value="1"/>
</dbReference>
<comment type="caution">
    <text evidence="8">The sequence shown here is derived from an EMBL/GenBank/DDBJ whole genome shotgun (WGS) entry which is preliminary data.</text>
</comment>
<name>A0ABQ8F5A5_9FUNG</name>
<evidence type="ECO:0000256" key="1">
    <source>
        <dbReference type="ARBA" id="ARBA00004141"/>
    </source>
</evidence>
<keyword evidence="3 7" id="KW-0812">Transmembrane</keyword>
<evidence type="ECO:0000313" key="9">
    <source>
        <dbReference type="Proteomes" id="UP001648503"/>
    </source>
</evidence>
<evidence type="ECO:0000256" key="5">
    <source>
        <dbReference type="ARBA" id="ARBA00023136"/>
    </source>
</evidence>
<dbReference type="PANTHER" id="PTHR10926">
    <property type="entry name" value="CELL CYCLE CONTROL PROTEIN 50"/>
    <property type="match status" value="1"/>
</dbReference>
<comment type="similarity">
    <text evidence="2 6">Belongs to the CDC50/LEM3 family.</text>
</comment>
<sequence>MPVAVHSDAKQSKKPANTAFKQQRLKAWQPLLTPKTVLPAFFLIGIIFVPLGIGLFLASEKVIQVAFDYTKCSSLAPASFTAPADTSTGISMWKFDPVSAVCSIQFPIPTDIPAPVFMYYRLTNFFQNNRRYVKSFDANQLKGYVSAENLDIGCIPLNVPADQAESIILNGVNTTIRKIPGQPSPQYYPCGLIANSLFSDSISNLTCIQSNFAFSDGHVCQPGSLTSFVYPLNQQGIAWPSDFEKYGNINSQTALTPEQIPTTLIPPPFWRTAFPQWANGYNSTNLPNLKTWGAFQVWMRTAGLPTFRKLWGRNTDSVLPHGTWQVDIVQNFDVSRYSGTKSIIISSVSVLGGKNSFLGIAYVCVGSICWALGIAFLARHMIKPRKLGDHNYLSWNQPHNSPAMAGSGPAHT</sequence>
<gene>
    <name evidence="8" type="ORF">BASA50_008107</name>
</gene>
<reference evidence="8 9" key="1">
    <citation type="submission" date="2021-02" db="EMBL/GenBank/DDBJ databases">
        <title>Variation within the Batrachochytrium salamandrivorans European outbreak.</title>
        <authorList>
            <person name="Kelly M."/>
            <person name="Pasmans F."/>
            <person name="Shea T.P."/>
            <person name="Munoz J.F."/>
            <person name="Carranza S."/>
            <person name="Cuomo C.A."/>
            <person name="Martel A."/>
        </authorList>
    </citation>
    <scope>NUCLEOTIDE SEQUENCE [LARGE SCALE GENOMIC DNA]</scope>
    <source>
        <strain evidence="8 9">AMFP18/2</strain>
    </source>
</reference>
<evidence type="ECO:0000256" key="4">
    <source>
        <dbReference type="ARBA" id="ARBA00022989"/>
    </source>
</evidence>
<evidence type="ECO:0000256" key="7">
    <source>
        <dbReference type="SAM" id="Phobius"/>
    </source>
</evidence>
<evidence type="ECO:0000256" key="3">
    <source>
        <dbReference type="ARBA" id="ARBA00022692"/>
    </source>
</evidence>
<feature type="transmembrane region" description="Helical" evidence="7">
    <location>
        <begin position="36"/>
        <end position="58"/>
    </location>
</feature>
<dbReference type="EMBL" id="JAFCIX010000379">
    <property type="protein sequence ID" value="KAH6592492.1"/>
    <property type="molecule type" value="Genomic_DNA"/>
</dbReference>
<evidence type="ECO:0000256" key="2">
    <source>
        <dbReference type="ARBA" id="ARBA00009457"/>
    </source>
</evidence>
<keyword evidence="4 7" id="KW-1133">Transmembrane helix</keyword>
<feature type="transmembrane region" description="Helical" evidence="7">
    <location>
        <begin position="357"/>
        <end position="378"/>
    </location>
</feature>
<comment type="subcellular location">
    <subcellularLocation>
        <location evidence="1">Membrane</location>
        <topology evidence="1">Multi-pass membrane protein</topology>
    </subcellularLocation>
</comment>